<comment type="similarity">
    <text evidence="1">Belongs to the eukaryotic ribosomal protein eL22 family.</text>
</comment>
<dbReference type="Gene3D" id="3.30.1360.210">
    <property type="match status" value="1"/>
</dbReference>
<dbReference type="GO" id="GO:1990904">
    <property type="term" value="C:ribonucleoprotein complex"/>
    <property type="evidence" value="ECO:0007669"/>
    <property type="project" value="UniProtKB-KW"/>
</dbReference>
<dbReference type="Pfam" id="PF01776">
    <property type="entry name" value="Ribosomal_L22e"/>
    <property type="match status" value="1"/>
</dbReference>
<organism evidence="6 7">
    <name type="scientific">Edaphochlamys debaryana</name>
    <dbReference type="NCBI Taxonomy" id="47281"/>
    <lineage>
        <taxon>Eukaryota</taxon>
        <taxon>Viridiplantae</taxon>
        <taxon>Chlorophyta</taxon>
        <taxon>core chlorophytes</taxon>
        <taxon>Chlorophyceae</taxon>
        <taxon>CS clade</taxon>
        <taxon>Chlamydomonadales</taxon>
        <taxon>Chlamydomonadales incertae sedis</taxon>
        <taxon>Edaphochlamys</taxon>
    </lineage>
</organism>
<dbReference type="GO" id="GO:0005840">
    <property type="term" value="C:ribosome"/>
    <property type="evidence" value="ECO:0007669"/>
    <property type="project" value="UniProtKB-KW"/>
</dbReference>
<evidence type="ECO:0000313" key="6">
    <source>
        <dbReference type="EMBL" id="KAG2494436.1"/>
    </source>
</evidence>
<dbReference type="PANTHER" id="PTHR10064:SF0">
    <property type="entry name" value="FI24544P1-RELATED"/>
    <property type="match status" value="1"/>
</dbReference>
<dbReference type="OrthoDB" id="10259820at2759"/>
<gene>
    <name evidence="6" type="ORF">HYH03_007488</name>
</gene>
<proteinExistence type="inferred from homology"/>
<keyword evidence="7" id="KW-1185">Reference proteome</keyword>
<protein>
    <recommendedName>
        <fullName evidence="4">Large ribosomal subunit protein eL22</fullName>
    </recommendedName>
    <alternativeName>
        <fullName evidence="5">60S ribosomal protein L22</fullName>
    </alternativeName>
</protein>
<dbReference type="AlphaFoldDB" id="A0A835Y5A9"/>
<reference evidence="6" key="1">
    <citation type="journal article" date="2020" name="bioRxiv">
        <title>Comparative genomics of Chlamydomonas.</title>
        <authorList>
            <person name="Craig R.J."/>
            <person name="Hasan A.R."/>
            <person name="Ness R.W."/>
            <person name="Keightley P.D."/>
        </authorList>
    </citation>
    <scope>NUCLEOTIDE SEQUENCE</scope>
    <source>
        <strain evidence="6">CCAP 11/70</strain>
    </source>
</reference>
<dbReference type="InterPro" id="IPR002671">
    <property type="entry name" value="Ribosomal_eL22"/>
</dbReference>
<dbReference type="GO" id="GO:0002181">
    <property type="term" value="P:cytoplasmic translation"/>
    <property type="evidence" value="ECO:0007669"/>
    <property type="project" value="TreeGrafter"/>
</dbReference>
<comment type="caution">
    <text evidence="6">The sequence shown here is derived from an EMBL/GenBank/DDBJ whole genome shotgun (WGS) entry which is preliminary data.</text>
</comment>
<evidence type="ECO:0000313" key="7">
    <source>
        <dbReference type="Proteomes" id="UP000612055"/>
    </source>
</evidence>
<evidence type="ECO:0000256" key="4">
    <source>
        <dbReference type="ARBA" id="ARBA00040613"/>
    </source>
</evidence>
<dbReference type="PANTHER" id="PTHR10064">
    <property type="entry name" value="60S RIBOSOMAL PROTEIN L22"/>
    <property type="match status" value="1"/>
</dbReference>
<dbReference type="GO" id="GO:0003723">
    <property type="term" value="F:RNA binding"/>
    <property type="evidence" value="ECO:0007669"/>
    <property type="project" value="TreeGrafter"/>
</dbReference>
<evidence type="ECO:0000256" key="2">
    <source>
        <dbReference type="ARBA" id="ARBA00022980"/>
    </source>
</evidence>
<evidence type="ECO:0000256" key="5">
    <source>
        <dbReference type="ARBA" id="ARBA00041214"/>
    </source>
</evidence>
<keyword evidence="3" id="KW-0687">Ribonucleoprotein</keyword>
<dbReference type="InterPro" id="IPR038526">
    <property type="entry name" value="Ribosomal_eL22_sf"/>
</dbReference>
<dbReference type="Proteomes" id="UP000612055">
    <property type="component" value="Unassembled WGS sequence"/>
</dbReference>
<accession>A0A835Y5A9</accession>
<name>A0A835Y5A9_9CHLO</name>
<dbReference type="FunFam" id="3.30.1360.210:FF:000002">
    <property type="entry name" value="60S ribosomal protein L22-2"/>
    <property type="match status" value="1"/>
</dbReference>
<dbReference type="GO" id="GO:0003735">
    <property type="term" value="F:structural constituent of ribosome"/>
    <property type="evidence" value="ECO:0007669"/>
    <property type="project" value="InterPro"/>
</dbReference>
<sequence length="174" mass="19300">MPLNPFAREFIPTGQAAPVMGKADVAEVEAPTFNLVGLPEEVASLKTMAVGVKKPAAKGAAKKKALVFTIDCAKPVEDKIMDISSFEKFLADKIKVDGKTGVLGDAIKVAKDKTKVTVTAESHLSKRYLKYLTKKYLKKHNVRDWLRVIASNKDRNVYELRYFNIADNEAEDEE</sequence>
<keyword evidence="2" id="KW-0689">Ribosomal protein</keyword>
<evidence type="ECO:0000256" key="1">
    <source>
        <dbReference type="ARBA" id="ARBA00007817"/>
    </source>
</evidence>
<evidence type="ECO:0000256" key="3">
    <source>
        <dbReference type="ARBA" id="ARBA00023274"/>
    </source>
</evidence>
<dbReference type="EMBL" id="JAEHOE010000031">
    <property type="protein sequence ID" value="KAG2494436.1"/>
    <property type="molecule type" value="Genomic_DNA"/>
</dbReference>